<feature type="transmembrane region" description="Helical" evidence="1">
    <location>
        <begin position="30"/>
        <end position="51"/>
    </location>
</feature>
<organism evidence="3 4">
    <name type="scientific">Burkholderia ubonensis</name>
    <dbReference type="NCBI Taxonomy" id="101571"/>
    <lineage>
        <taxon>Bacteria</taxon>
        <taxon>Pseudomonadati</taxon>
        <taxon>Pseudomonadota</taxon>
        <taxon>Betaproteobacteria</taxon>
        <taxon>Burkholderiales</taxon>
        <taxon>Burkholderiaceae</taxon>
        <taxon>Burkholderia</taxon>
        <taxon>Burkholderia cepacia complex</taxon>
    </lineage>
</organism>
<evidence type="ECO:0000313" key="4">
    <source>
        <dbReference type="Proteomes" id="UP000057910"/>
    </source>
</evidence>
<dbReference type="PANTHER" id="PTHR23028:SF131">
    <property type="entry name" value="BLR2367 PROTEIN"/>
    <property type="match status" value="1"/>
</dbReference>
<feature type="transmembrane region" description="Helical" evidence="1">
    <location>
        <begin position="232"/>
        <end position="250"/>
    </location>
</feature>
<comment type="caution">
    <text evidence="3">The sequence shown here is derived from an EMBL/GenBank/DDBJ whole genome shotgun (WGS) entry which is preliminary data.</text>
</comment>
<dbReference type="RefSeq" id="WP_060038672.1">
    <property type="nucleotide sequence ID" value="NZ_LPAD01000034.1"/>
</dbReference>
<dbReference type="InterPro" id="IPR002656">
    <property type="entry name" value="Acyl_transf_3_dom"/>
</dbReference>
<evidence type="ECO:0000256" key="1">
    <source>
        <dbReference type="SAM" id="Phobius"/>
    </source>
</evidence>
<dbReference type="InterPro" id="IPR050879">
    <property type="entry name" value="Acyltransferase_3"/>
</dbReference>
<dbReference type="AlphaFoldDB" id="A0ABD4E7X8"/>
<feature type="domain" description="Acyltransferase 3" evidence="2">
    <location>
        <begin position="5"/>
        <end position="312"/>
    </location>
</feature>
<evidence type="ECO:0000313" key="3">
    <source>
        <dbReference type="EMBL" id="KVN88851.1"/>
    </source>
</evidence>
<evidence type="ECO:0000259" key="2">
    <source>
        <dbReference type="Pfam" id="PF01757"/>
    </source>
</evidence>
<keyword evidence="1" id="KW-0812">Transmembrane</keyword>
<gene>
    <name evidence="3" type="ORF">WJ68_04800</name>
</gene>
<feature type="transmembrane region" description="Helical" evidence="1">
    <location>
        <begin position="295"/>
        <end position="316"/>
    </location>
</feature>
<accession>A0ABD4E7X8</accession>
<reference evidence="3 4" key="1">
    <citation type="submission" date="2015-11" db="EMBL/GenBank/DDBJ databases">
        <title>Expanding the genomic diversity of Burkholderia species for the development of highly accurate diagnostics.</title>
        <authorList>
            <person name="Sahl J."/>
            <person name="Keim P."/>
            <person name="Wagner D."/>
        </authorList>
    </citation>
    <scope>NUCLEOTIDE SEQUENCE [LARGE SCALE GENOMIC DNA]</scope>
    <source>
        <strain evidence="3 4">MSMB1585WGS</strain>
    </source>
</reference>
<feature type="transmembrane region" description="Helical" evidence="1">
    <location>
        <begin position="7"/>
        <end position="24"/>
    </location>
</feature>
<keyword evidence="1" id="KW-0472">Membrane</keyword>
<protein>
    <recommendedName>
        <fullName evidence="2">Acyltransferase 3 domain-containing protein</fullName>
    </recommendedName>
</protein>
<dbReference type="PANTHER" id="PTHR23028">
    <property type="entry name" value="ACETYLTRANSFERASE"/>
    <property type="match status" value="1"/>
</dbReference>
<keyword evidence="1" id="KW-1133">Transmembrane helix</keyword>
<dbReference type="Pfam" id="PF01757">
    <property type="entry name" value="Acyl_transf_3"/>
    <property type="match status" value="1"/>
</dbReference>
<proteinExistence type="predicted"/>
<dbReference type="Proteomes" id="UP000057910">
    <property type="component" value="Unassembled WGS sequence"/>
</dbReference>
<feature type="transmembrane region" description="Helical" evidence="1">
    <location>
        <begin position="72"/>
        <end position="90"/>
    </location>
</feature>
<sequence>MDNIRSLTALRAVAASTVVYFHIMSPTGNAFGEFAVDIFFVISGFVIAMVVNTGTQSPSFFLASRIVRIAPLYWFLTLLVFVIAIVRPNLLNSPSGGLPDLLMSLFFIPYKKPSGLVHPLLFVGWTLNYEMFFYVIASAALLAKNNRTLIISGLVFAIFELCRASADSTTATAFYSSERMLEFVIGMFAWEFFRRGYKVNPIIAAATIIASYSLMAYIEWSHAPFSPIVRNGIPSFIIVVLATSLESWFSNGRLAKLVIFVGDASYATYLSHPYVVEGLRKVFPIIFDGMTITSAAGATFTFVFALGAGAALYVFVDKPVHAAAKRSVRRWFPDRKPARPATPMGAVD</sequence>
<feature type="transmembrane region" description="Helical" evidence="1">
    <location>
        <begin position="202"/>
        <end position="220"/>
    </location>
</feature>
<dbReference type="EMBL" id="LPAD01000034">
    <property type="protein sequence ID" value="KVN88851.1"/>
    <property type="molecule type" value="Genomic_DNA"/>
</dbReference>
<feature type="transmembrane region" description="Helical" evidence="1">
    <location>
        <begin position="120"/>
        <end position="142"/>
    </location>
</feature>
<name>A0ABD4E7X8_9BURK</name>
<feature type="transmembrane region" description="Helical" evidence="1">
    <location>
        <begin position="257"/>
        <end position="275"/>
    </location>
</feature>